<dbReference type="OrthoDB" id="5407799at2759"/>
<name>A0A9N8WSF5_9GLOM</name>
<sequence>MTKDEDKDLAERLARLQVTNFSAQTNVSDQELEERFSRLLGRRPTSSAPVSHSSRELDTHEIENLLGTEDGDEIDYYDFNFLREDGLMQTDQSDVSSLYQQVQTEVRLENEYDAQRRDTDDDLAERLRRLTEGPQFSTTTSTSNTSSDLLGPPPRPIDLSDFQTDPNDDPDTWCCICNDDATIKCHGCEGDLYCNECFREGHNGTSADYELRQHKYEKYQRKQHTT</sequence>
<comment type="caution">
    <text evidence="2">The sequence shown here is derived from an EMBL/GenBank/DDBJ whole genome shotgun (WGS) entry which is preliminary data.</text>
</comment>
<gene>
    <name evidence="2" type="ORF">PBRASI_LOCUS2318</name>
</gene>
<reference evidence="2" key="1">
    <citation type="submission" date="2021-06" db="EMBL/GenBank/DDBJ databases">
        <authorList>
            <person name="Kallberg Y."/>
            <person name="Tangrot J."/>
            <person name="Rosling A."/>
        </authorList>
    </citation>
    <scope>NUCLEOTIDE SEQUENCE</scope>
    <source>
        <strain evidence="2">BR232B</strain>
    </source>
</reference>
<evidence type="ECO:0000313" key="3">
    <source>
        <dbReference type="Proteomes" id="UP000789739"/>
    </source>
</evidence>
<organism evidence="2 3">
    <name type="scientific">Paraglomus brasilianum</name>
    <dbReference type="NCBI Taxonomy" id="144538"/>
    <lineage>
        <taxon>Eukaryota</taxon>
        <taxon>Fungi</taxon>
        <taxon>Fungi incertae sedis</taxon>
        <taxon>Mucoromycota</taxon>
        <taxon>Glomeromycotina</taxon>
        <taxon>Glomeromycetes</taxon>
        <taxon>Paraglomerales</taxon>
        <taxon>Paraglomeraceae</taxon>
        <taxon>Paraglomus</taxon>
    </lineage>
</organism>
<proteinExistence type="predicted"/>
<dbReference type="PANTHER" id="PTHR46603">
    <property type="entry name" value="ABSCISSION/NOCUT CHECKPOINT REGULATOR"/>
    <property type="match status" value="1"/>
</dbReference>
<dbReference type="PANTHER" id="PTHR46603:SF1">
    <property type="entry name" value="ABSCISSION_NOCUT CHECKPOINT REGULATOR"/>
    <property type="match status" value="1"/>
</dbReference>
<dbReference type="Proteomes" id="UP000789739">
    <property type="component" value="Unassembled WGS sequence"/>
</dbReference>
<dbReference type="AlphaFoldDB" id="A0A9N8WSF5"/>
<feature type="region of interest" description="Disordered" evidence="1">
    <location>
        <begin position="129"/>
        <end position="163"/>
    </location>
</feature>
<feature type="compositionally biased region" description="Basic and acidic residues" evidence="1">
    <location>
        <begin position="53"/>
        <end position="63"/>
    </location>
</feature>
<evidence type="ECO:0000313" key="2">
    <source>
        <dbReference type="EMBL" id="CAG8495249.1"/>
    </source>
</evidence>
<dbReference type="CDD" id="cd19817">
    <property type="entry name" value="Bbox1_ANCHR-like"/>
    <property type="match status" value="1"/>
</dbReference>
<feature type="compositionally biased region" description="Low complexity" evidence="1">
    <location>
        <begin position="137"/>
        <end position="147"/>
    </location>
</feature>
<protein>
    <submittedName>
        <fullName evidence="2">1953_t:CDS:1</fullName>
    </submittedName>
</protein>
<accession>A0A9N8WSF5</accession>
<dbReference type="InterPro" id="IPR044553">
    <property type="entry name" value="Bbox1_ANCHR"/>
</dbReference>
<dbReference type="SUPFAM" id="SSF57845">
    <property type="entry name" value="B-box zinc-binding domain"/>
    <property type="match status" value="1"/>
</dbReference>
<feature type="region of interest" description="Disordered" evidence="1">
    <location>
        <begin position="41"/>
        <end position="66"/>
    </location>
</feature>
<dbReference type="Pfam" id="PF22586">
    <property type="entry name" value="ANCHR-like_BBOX"/>
    <property type="match status" value="1"/>
</dbReference>
<dbReference type="EMBL" id="CAJVPI010000176">
    <property type="protein sequence ID" value="CAG8495249.1"/>
    <property type="molecule type" value="Genomic_DNA"/>
</dbReference>
<evidence type="ECO:0000256" key="1">
    <source>
        <dbReference type="SAM" id="MobiDB-lite"/>
    </source>
</evidence>
<keyword evidence="3" id="KW-1185">Reference proteome</keyword>